<reference evidence="5 6" key="1">
    <citation type="journal article" date="2014" name="Genome Announc.">
        <title>Draft genome sequence of the pathogenic fungus Scedosporium apiospermum.</title>
        <authorList>
            <person name="Vandeputte P."/>
            <person name="Ghamrawi S."/>
            <person name="Rechenmann M."/>
            <person name="Iltis A."/>
            <person name="Giraud S."/>
            <person name="Fleury M."/>
            <person name="Thornton C."/>
            <person name="Delhaes L."/>
            <person name="Meyer W."/>
            <person name="Papon N."/>
            <person name="Bouchara J.P."/>
        </authorList>
    </citation>
    <scope>NUCLEOTIDE SEQUENCE [LARGE SCALE GENOMIC DNA]</scope>
    <source>
        <strain evidence="5 6">IHEM 14462</strain>
    </source>
</reference>
<dbReference type="GO" id="GO:0003847">
    <property type="term" value="F:1-alkyl-2-acetylglycerophosphocholine esterase activity"/>
    <property type="evidence" value="ECO:0007669"/>
    <property type="project" value="UniProtKB-EC"/>
</dbReference>
<dbReference type="KEGG" id="sapo:SAPIO_CDS2418"/>
<dbReference type="Pfam" id="PF12796">
    <property type="entry name" value="Ank_2"/>
    <property type="match status" value="2"/>
</dbReference>
<dbReference type="PROSITE" id="PS50088">
    <property type="entry name" value="ANK_REPEAT"/>
    <property type="match status" value="3"/>
</dbReference>
<proteinExistence type="predicted"/>
<dbReference type="PANTHER" id="PTHR24161:SF85">
    <property type="entry name" value="PALMITOYLTRANSFERASE HIP14"/>
    <property type="match status" value="1"/>
</dbReference>
<keyword evidence="6" id="KW-1185">Reference proteome</keyword>
<feature type="repeat" description="ANK" evidence="4">
    <location>
        <begin position="445"/>
        <end position="466"/>
    </location>
</feature>
<dbReference type="PANTHER" id="PTHR24161">
    <property type="entry name" value="ANK_REP_REGION DOMAIN-CONTAINING PROTEIN-RELATED"/>
    <property type="match status" value="1"/>
</dbReference>
<evidence type="ECO:0000256" key="2">
    <source>
        <dbReference type="ARBA" id="ARBA00022737"/>
    </source>
</evidence>
<feature type="repeat" description="ANK" evidence="4">
    <location>
        <begin position="266"/>
        <end position="298"/>
    </location>
</feature>
<evidence type="ECO:0000313" key="6">
    <source>
        <dbReference type="Proteomes" id="UP000028545"/>
    </source>
</evidence>
<dbReference type="Proteomes" id="UP000028545">
    <property type="component" value="Unassembled WGS sequence"/>
</dbReference>
<dbReference type="SMART" id="SM00248">
    <property type="entry name" value="ANK"/>
    <property type="match status" value="5"/>
</dbReference>
<dbReference type="EMBL" id="JOWA01000086">
    <property type="protein sequence ID" value="KEZ45021.1"/>
    <property type="molecule type" value="Genomic_DNA"/>
</dbReference>
<evidence type="ECO:0000313" key="5">
    <source>
        <dbReference type="EMBL" id="KEZ45021.1"/>
    </source>
</evidence>
<gene>
    <name evidence="5" type="ORF">SAPIO_CDS2418</name>
</gene>
<name>A0A084GCF9_PSEDA</name>
<dbReference type="OrthoDB" id="20872at2759"/>
<dbReference type="PROSITE" id="PS50297">
    <property type="entry name" value="ANK_REP_REGION"/>
    <property type="match status" value="3"/>
</dbReference>
<dbReference type="SUPFAM" id="SSF48403">
    <property type="entry name" value="Ankyrin repeat"/>
    <property type="match status" value="2"/>
</dbReference>
<comment type="caution">
    <text evidence="5">The sequence shown here is derived from an EMBL/GenBank/DDBJ whole genome shotgun (WGS) entry which is preliminary data.</text>
</comment>
<dbReference type="EC" id="2.3.1.225" evidence="1"/>
<dbReference type="VEuPathDB" id="FungiDB:SAPIO_CDS2418"/>
<dbReference type="GeneID" id="27721490"/>
<feature type="repeat" description="ANK" evidence="4">
    <location>
        <begin position="411"/>
        <end position="433"/>
    </location>
</feature>
<dbReference type="GO" id="GO:0004622">
    <property type="term" value="F:phosphatidylcholine lysophospholipase activity"/>
    <property type="evidence" value="ECO:0007669"/>
    <property type="project" value="UniProtKB-EC"/>
</dbReference>
<evidence type="ECO:0000256" key="4">
    <source>
        <dbReference type="PROSITE-ProRule" id="PRU00023"/>
    </source>
</evidence>
<sequence>MCELVDAFHMSSLSIAQVTAPQTRNSKSSWNLNLINTNGMALSPHDGYSAPYQRILDELHRAQYSERESIIHVAHHLILTSRSSFIKFATLSLLATVVLLLPVAGNKDDGYLDLILPSLVEMARQIGNFGAACSLRKFILRRQHEKSKEEKPGDSLRRNIFEYYNDCQSLTRAAAASGKCQLPSEFSSGQNAFPVLSTFGIGWQTLLDGVADGISSTADGFGRPLLHVILDEMPSSDSPLWAFSQSNDQRLQGLYKRSGVNTQDALGRTALHIACSKGLDSAARSLAQAGASFDLSDSIGRIPLHWALLERCGKALESFCETENRQCLLHRADSTSSTPLSLVLTLCELGDDFSMEASSRLHNLWCTHRRGSCKEHEGWGLLHLSAIQNRSTAATWLLDAHFRPFDCYSKSGRTPLSLAAERGHVEVLQVFLQTTEVDPDSQDNSGRTPLSWAAENGHEEVIRVLLGRSRQPTLHPVDPDRKDEFGRTPLYYAVSRRRLNAVILLLATNNVDPLSETNEGETPFSKAEALEDLLVVDALHGALRAKPSRTHALYSASERKSPGGFFTGFVRGNDENWNATEATGDDALQKCKMKGISDFRRFERTK</sequence>
<dbReference type="HOGENOM" id="CLU_450676_0_0_1"/>
<evidence type="ECO:0000256" key="3">
    <source>
        <dbReference type="ARBA" id="ARBA00023043"/>
    </source>
</evidence>
<accession>A0A084GCF9</accession>
<dbReference type="InterPro" id="IPR002110">
    <property type="entry name" value="Ankyrin_rpt"/>
</dbReference>
<dbReference type="RefSeq" id="XP_016644820.1">
    <property type="nucleotide sequence ID" value="XM_016785444.1"/>
</dbReference>
<protein>
    <recommendedName>
        <fullName evidence="1">protein S-acyltransferase</fullName>
        <ecNumber evidence="1">2.3.1.225</ecNumber>
    </recommendedName>
</protein>
<dbReference type="Gene3D" id="1.25.40.20">
    <property type="entry name" value="Ankyrin repeat-containing domain"/>
    <property type="match status" value="2"/>
</dbReference>
<keyword evidence="2" id="KW-0677">Repeat</keyword>
<dbReference type="Pfam" id="PF13857">
    <property type="entry name" value="Ank_5"/>
    <property type="match status" value="1"/>
</dbReference>
<dbReference type="AlphaFoldDB" id="A0A084GCF9"/>
<dbReference type="InterPro" id="IPR036770">
    <property type="entry name" value="Ankyrin_rpt-contain_sf"/>
</dbReference>
<keyword evidence="3 4" id="KW-0040">ANK repeat</keyword>
<evidence type="ECO:0000256" key="1">
    <source>
        <dbReference type="ARBA" id="ARBA00012210"/>
    </source>
</evidence>
<keyword evidence="5" id="KW-0378">Hydrolase</keyword>
<organism evidence="5 6">
    <name type="scientific">Pseudallescheria apiosperma</name>
    <name type="common">Scedosporium apiospermum</name>
    <dbReference type="NCBI Taxonomy" id="563466"/>
    <lineage>
        <taxon>Eukaryota</taxon>
        <taxon>Fungi</taxon>
        <taxon>Dikarya</taxon>
        <taxon>Ascomycota</taxon>
        <taxon>Pezizomycotina</taxon>
        <taxon>Sordariomycetes</taxon>
        <taxon>Hypocreomycetidae</taxon>
        <taxon>Microascales</taxon>
        <taxon>Microascaceae</taxon>
        <taxon>Scedosporium</taxon>
    </lineage>
</organism>